<evidence type="ECO:0000313" key="5">
    <source>
        <dbReference type="EMBL" id="HGD12783.1"/>
    </source>
</evidence>
<reference evidence="5" key="1">
    <citation type="journal article" date="2020" name="mSystems">
        <title>Genome- and Community-Level Interaction Insights into Carbon Utilization and Element Cycling Functions of Hydrothermarchaeota in Hydrothermal Sediment.</title>
        <authorList>
            <person name="Zhou Z."/>
            <person name="Liu Y."/>
            <person name="Xu W."/>
            <person name="Pan J."/>
            <person name="Luo Z.H."/>
            <person name="Li M."/>
        </authorList>
    </citation>
    <scope>NUCLEOTIDE SEQUENCE [LARGE SCALE GENOMIC DNA]</scope>
    <source>
        <strain evidence="5">SpSt-914</strain>
    </source>
</reference>
<sequence length="253" mass="29168">MSTKIINLTSIIVSVLLIFAACPKRTQTPPAPTAGMALEQALKLKAQRQFSQAEEIFTFIIFNYPGSSEASDAQFHLADCYFLSRNYQQAQSEFEFYINNFPHGKYQEEASFKLALSTFYAAPGPNQDQSQTIRAKEQLLDFLERYPESKFRTEIQQTLAQIDERLAHNDFQAARLYFKSGEYKSALVYYEYIQQSWPDLNWSLIDRYRLALCYFYTGQLEKAKQLLQEIATSSASPKITHSAQKLLNRLNNL</sequence>
<proteinExistence type="predicted"/>
<dbReference type="InterPro" id="IPR011990">
    <property type="entry name" value="TPR-like_helical_dom_sf"/>
</dbReference>
<dbReference type="InterPro" id="IPR019734">
    <property type="entry name" value="TPR_rpt"/>
</dbReference>
<dbReference type="InterPro" id="IPR039565">
    <property type="entry name" value="BamD-like"/>
</dbReference>
<dbReference type="AlphaFoldDB" id="A0A7V3UZD5"/>
<protein>
    <submittedName>
        <fullName evidence="5">Outer membrane protein assembly factor BamD</fullName>
    </submittedName>
</protein>
<name>A0A7V3UZD5_UNCW3</name>
<evidence type="ECO:0000256" key="2">
    <source>
        <dbReference type="ARBA" id="ARBA00023136"/>
    </source>
</evidence>
<dbReference type="Gene3D" id="1.25.40.10">
    <property type="entry name" value="Tetratricopeptide repeat domain"/>
    <property type="match status" value="1"/>
</dbReference>
<dbReference type="EMBL" id="DTMZ01000034">
    <property type="protein sequence ID" value="HGD12783.1"/>
    <property type="molecule type" value="Genomic_DNA"/>
</dbReference>
<keyword evidence="3" id="KW-0998">Cell outer membrane</keyword>
<dbReference type="SUPFAM" id="SSF48452">
    <property type="entry name" value="TPR-like"/>
    <property type="match status" value="1"/>
</dbReference>
<evidence type="ECO:0000259" key="4">
    <source>
        <dbReference type="Pfam" id="PF13525"/>
    </source>
</evidence>
<keyword evidence="1" id="KW-0732">Signal</keyword>
<organism evidence="5">
    <name type="scientific">candidate division WOR-3 bacterium</name>
    <dbReference type="NCBI Taxonomy" id="2052148"/>
    <lineage>
        <taxon>Bacteria</taxon>
        <taxon>Bacteria division WOR-3</taxon>
    </lineage>
</organism>
<gene>
    <name evidence="5" type="primary">bamD</name>
    <name evidence="5" type="ORF">ENX16_01675</name>
</gene>
<dbReference type="Pfam" id="PF13525">
    <property type="entry name" value="YfiO"/>
    <property type="match status" value="1"/>
</dbReference>
<accession>A0A7V3UZD5</accession>
<dbReference type="InterPro" id="IPR017689">
    <property type="entry name" value="BamD"/>
</dbReference>
<feature type="domain" description="Outer membrane lipoprotein BamD-like" evidence="4">
    <location>
        <begin position="43"/>
        <end position="201"/>
    </location>
</feature>
<dbReference type="NCBIfam" id="TIGR03302">
    <property type="entry name" value="OM_YfiO"/>
    <property type="match status" value="1"/>
</dbReference>
<keyword evidence="2" id="KW-0472">Membrane</keyword>
<evidence type="ECO:0000256" key="1">
    <source>
        <dbReference type="ARBA" id="ARBA00022729"/>
    </source>
</evidence>
<comment type="caution">
    <text evidence="5">The sequence shown here is derived from an EMBL/GenBank/DDBJ whole genome shotgun (WGS) entry which is preliminary data.</text>
</comment>
<dbReference type="PROSITE" id="PS51257">
    <property type="entry name" value="PROKAR_LIPOPROTEIN"/>
    <property type="match status" value="1"/>
</dbReference>
<evidence type="ECO:0000256" key="3">
    <source>
        <dbReference type="ARBA" id="ARBA00023237"/>
    </source>
</evidence>
<dbReference type="Pfam" id="PF13174">
    <property type="entry name" value="TPR_6"/>
    <property type="match status" value="1"/>
</dbReference>